<dbReference type="EMBL" id="BQNB010014607">
    <property type="protein sequence ID" value="GJT30229.1"/>
    <property type="molecule type" value="Genomic_DNA"/>
</dbReference>
<feature type="non-terminal residue" evidence="1">
    <location>
        <position position="1"/>
    </location>
</feature>
<accession>A0ABQ5CU09</accession>
<name>A0ABQ5CU09_9ASTR</name>
<sequence length="47" mass="4599">GNGGGALGANKASTHPIIAIFMYPLGAVEAACALEVDAMGALDLVEV</sequence>
<organism evidence="1 2">
    <name type="scientific">Tanacetum coccineum</name>
    <dbReference type="NCBI Taxonomy" id="301880"/>
    <lineage>
        <taxon>Eukaryota</taxon>
        <taxon>Viridiplantae</taxon>
        <taxon>Streptophyta</taxon>
        <taxon>Embryophyta</taxon>
        <taxon>Tracheophyta</taxon>
        <taxon>Spermatophyta</taxon>
        <taxon>Magnoliopsida</taxon>
        <taxon>eudicotyledons</taxon>
        <taxon>Gunneridae</taxon>
        <taxon>Pentapetalae</taxon>
        <taxon>asterids</taxon>
        <taxon>campanulids</taxon>
        <taxon>Asterales</taxon>
        <taxon>Asteraceae</taxon>
        <taxon>Asteroideae</taxon>
        <taxon>Anthemideae</taxon>
        <taxon>Anthemidinae</taxon>
        <taxon>Tanacetum</taxon>
    </lineage>
</organism>
<evidence type="ECO:0000313" key="2">
    <source>
        <dbReference type="Proteomes" id="UP001151760"/>
    </source>
</evidence>
<dbReference type="Proteomes" id="UP001151760">
    <property type="component" value="Unassembled WGS sequence"/>
</dbReference>
<protein>
    <submittedName>
        <fullName evidence="1">Uncharacterized protein</fullName>
    </submittedName>
</protein>
<reference evidence="1" key="1">
    <citation type="journal article" date="2022" name="Int. J. Mol. Sci.">
        <title>Draft Genome of Tanacetum Coccineum: Genomic Comparison of Closely Related Tanacetum-Family Plants.</title>
        <authorList>
            <person name="Yamashiro T."/>
            <person name="Shiraishi A."/>
            <person name="Nakayama K."/>
            <person name="Satake H."/>
        </authorList>
    </citation>
    <scope>NUCLEOTIDE SEQUENCE</scope>
</reference>
<evidence type="ECO:0000313" key="1">
    <source>
        <dbReference type="EMBL" id="GJT30229.1"/>
    </source>
</evidence>
<proteinExistence type="predicted"/>
<reference evidence="1" key="2">
    <citation type="submission" date="2022-01" db="EMBL/GenBank/DDBJ databases">
        <authorList>
            <person name="Yamashiro T."/>
            <person name="Shiraishi A."/>
            <person name="Satake H."/>
            <person name="Nakayama K."/>
        </authorList>
    </citation>
    <scope>NUCLEOTIDE SEQUENCE</scope>
</reference>
<keyword evidence="2" id="KW-1185">Reference proteome</keyword>
<comment type="caution">
    <text evidence="1">The sequence shown here is derived from an EMBL/GenBank/DDBJ whole genome shotgun (WGS) entry which is preliminary data.</text>
</comment>
<gene>
    <name evidence="1" type="ORF">Tco_0910504</name>
</gene>